<dbReference type="AlphaFoldDB" id="U1YGB3"/>
<organism evidence="1 2">
    <name type="scientific">Aneurinibacillus aneurinilyticus ATCC 12856</name>
    <dbReference type="NCBI Taxonomy" id="649747"/>
    <lineage>
        <taxon>Bacteria</taxon>
        <taxon>Bacillati</taxon>
        <taxon>Bacillota</taxon>
        <taxon>Bacilli</taxon>
        <taxon>Bacillales</taxon>
        <taxon>Paenibacillaceae</taxon>
        <taxon>Aneurinibacillus group</taxon>
        <taxon>Aneurinibacillus</taxon>
    </lineage>
</organism>
<name>U1YGB3_ANEAE</name>
<keyword evidence="2" id="KW-1185">Reference proteome</keyword>
<evidence type="ECO:0000313" key="2">
    <source>
        <dbReference type="Proteomes" id="UP000016511"/>
    </source>
</evidence>
<proteinExistence type="predicted"/>
<dbReference type="EMBL" id="AWSJ01000136">
    <property type="protein sequence ID" value="ERI09806.1"/>
    <property type="molecule type" value="Genomic_DNA"/>
</dbReference>
<accession>U1YGB3</accession>
<dbReference type="Proteomes" id="UP000016511">
    <property type="component" value="Unassembled WGS sequence"/>
</dbReference>
<comment type="caution">
    <text evidence="1">The sequence shown here is derived from an EMBL/GenBank/DDBJ whole genome shotgun (WGS) entry which is preliminary data.</text>
</comment>
<gene>
    <name evidence="1" type="ORF">HMPREF0083_02069</name>
</gene>
<reference evidence="1 2" key="1">
    <citation type="submission" date="2013-08" db="EMBL/GenBank/DDBJ databases">
        <authorList>
            <person name="Weinstock G."/>
            <person name="Sodergren E."/>
            <person name="Wylie T."/>
            <person name="Fulton L."/>
            <person name="Fulton R."/>
            <person name="Fronick C."/>
            <person name="O'Laughlin M."/>
            <person name="Godfrey J."/>
            <person name="Miner T."/>
            <person name="Herter B."/>
            <person name="Appelbaum E."/>
            <person name="Cordes M."/>
            <person name="Lek S."/>
            <person name="Wollam A."/>
            <person name="Pepin K.H."/>
            <person name="Palsikar V.B."/>
            <person name="Mitreva M."/>
            <person name="Wilson R.K."/>
        </authorList>
    </citation>
    <scope>NUCLEOTIDE SEQUENCE [LARGE SCALE GENOMIC DNA]</scope>
    <source>
        <strain evidence="1 2">ATCC 12856</strain>
    </source>
</reference>
<dbReference type="STRING" id="649747.HMPREF0083_02069"/>
<sequence>MLQAAMAKGIELVKTWMNEAKKYEPYDSLLHMIKGMSMSICQ</sequence>
<evidence type="ECO:0000313" key="1">
    <source>
        <dbReference type="EMBL" id="ERI09806.1"/>
    </source>
</evidence>
<dbReference type="PATRIC" id="fig|649747.3.peg.1867"/>
<protein>
    <submittedName>
        <fullName evidence="1">Uncharacterized protein</fullName>
    </submittedName>
</protein>
<dbReference type="HOGENOM" id="CLU_3246437_0_0_9"/>